<sequence>MNTNTLKYLESSENERVRTVAILAQNANVGFKEAEVMLDAMFDECKHPTGVQRQYELAIKAEFNC</sequence>
<dbReference type="EMBL" id="LWAE01000001">
    <property type="protein sequence ID" value="KZL94346.1"/>
    <property type="molecule type" value="Genomic_DNA"/>
</dbReference>
<keyword evidence="2" id="KW-1185">Reference proteome</keyword>
<dbReference type="Proteomes" id="UP000076603">
    <property type="component" value="Unassembled WGS sequence"/>
</dbReference>
<evidence type="ECO:0000313" key="1">
    <source>
        <dbReference type="EMBL" id="KZL94346.1"/>
    </source>
</evidence>
<accession>A0A161XI14</accession>
<dbReference type="RefSeq" id="WP_066619758.1">
    <property type="nucleotide sequence ID" value="NZ_FQXL01000072.1"/>
</dbReference>
<gene>
    <name evidence="1" type="ORF">CLMAG_13990</name>
</gene>
<proteinExistence type="predicted"/>
<comment type="caution">
    <text evidence="1">The sequence shown here is derived from an EMBL/GenBank/DDBJ whole genome shotgun (WGS) entry which is preliminary data.</text>
</comment>
<dbReference type="AlphaFoldDB" id="A0A161XI14"/>
<name>A0A161XI14_9CLOT</name>
<dbReference type="PATRIC" id="fig|1121326.3.peg.1369"/>
<evidence type="ECO:0000313" key="2">
    <source>
        <dbReference type="Proteomes" id="UP000076603"/>
    </source>
</evidence>
<organism evidence="1 2">
    <name type="scientific">Clostridium magnum DSM 2767</name>
    <dbReference type="NCBI Taxonomy" id="1121326"/>
    <lineage>
        <taxon>Bacteria</taxon>
        <taxon>Bacillati</taxon>
        <taxon>Bacillota</taxon>
        <taxon>Clostridia</taxon>
        <taxon>Eubacteriales</taxon>
        <taxon>Clostridiaceae</taxon>
        <taxon>Clostridium</taxon>
    </lineage>
</organism>
<reference evidence="1 2" key="1">
    <citation type="submission" date="2016-04" db="EMBL/GenBank/DDBJ databases">
        <title>Genome sequence of Clostridium magnum DSM 2767.</title>
        <authorList>
            <person name="Poehlein A."/>
            <person name="Uhlig R."/>
            <person name="Fischer R."/>
            <person name="Bahl H."/>
            <person name="Daniel R."/>
        </authorList>
    </citation>
    <scope>NUCLEOTIDE SEQUENCE [LARGE SCALE GENOMIC DNA]</scope>
    <source>
        <strain evidence="1 2">DSM 2767</strain>
    </source>
</reference>
<protein>
    <submittedName>
        <fullName evidence="1">Uncharacterized protein</fullName>
    </submittedName>
</protein>
<dbReference type="STRING" id="1121326.CLMAG_13990"/>